<evidence type="ECO:0000313" key="2">
    <source>
        <dbReference type="EMBL" id="EGG11639.1"/>
    </source>
</evidence>
<feature type="signal peptide" evidence="1">
    <location>
        <begin position="1"/>
        <end position="21"/>
    </location>
</feature>
<dbReference type="EMBL" id="GL883092">
    <property type="protein sequence ID" value="EGG11639.1"/>
    <property type="molecule type" value="Genomic_DNA"/>
</dbReference>
<accession>F4R8B4</accession>
<organism evidence="3">
    <name type="scientific">Melampsora larici-populina (strain 98AG31 / pathotype 3-4-7)</name>
    <name type="common">Poplar leaf rust fungus</name>
    <dbReference type="NCBI Taxonomy" id="747676"/>
    <lineage>
        <taxon>Eukaryota</taxon>
        <taxon>Fungi</taxon>
        <taxon>Dikarya</taxon>
        <taxon>Basidiomycota</taxon>
        <taxon>Pucciniomycotina</taxon>
        <taxon>Pucciniomycetes</taxon>
        <taxon>Pucciniales</taxon>
        <taxon>Melampsoraceae</taxon>
        <taxon>Melampsora</taxon>
    </lineage>
</organism>
<evidence type="ECO:0000256" key="1">
    <source>
        <dbReference type="SAM" id="SignalP"/>
    </source>
</evidence>
<dbReference type="VEuPathDB" id="FungiDB:MELLADRAFT_123583"/>
<keyword evidence="1" id="KW-0732">Signal</keyword>
<dbReference type="AlphaFoldDB" id="F4R8B4"/>
<proteinExistence type="predicted"/>
<dbReference type="Proteomes" id="UP000001072">
    <property type="component" value="Unassembled WGS sequence"/>
</dbReference>
<dbReference type="InParanoid" id="F4R8B4"/>
<feature type="chain" id="PRO_5003317367" evidence="1">
    <location>
        <begin position="22"/>
        <end position="127"/>
    </location>
</feature>
<keyword evidence="3" id="KW-1185">Reference proteome</keyword>
<dbReference type="GeneID" id="18926420"/>
<sequence>MMIKLLPTALLCFILISFVSSTELEDAKEIATNFASHLRASSSDELHDIIAPGATFYHKRRLNKPDFLKKVERGTYSDLQFSTYDPIVTFNLAMTTFKISFMNGSRLSFSVDLGYAQNRLSITSGSF</sequence>
<dbReference type="HOGENOM" id="CLU_1971018_0_0_1"/>
<dbReference type="RefSeq" id="XP_007405274.1">
    <property type="nucleotide sequence ID" value="XM_007405212.1"/>
</dbReference>
<evidence type="ECO:0000313" key="3">
    <source>
        <dbReference type="Proteomes" id="UP000001072"/>
    </source>
</evidence>
<name>F4R8B4_MELLP</name>
<reference evidence="3" key="1">
    <citation type="journal article" date="2011" name="Proc. Natl. Acad. Sci. U.S.A.">
        <title>Obligate biotrophy features unraveled by the genomic analysis of rust fungi.</title>
        <authorList>
            <person name="Duplessis S."/>
            <person name="Cuomo C.A."/>
            <person name="Lin Y.-C."/>
            <person name="Aerts A."/>
            <person name="Tisserant E."/>
            <person name="Veneault-Fourrey C."/>
            <person name="Joly D.L."/>
            <person name="Hacquard S."/>
            <person name="Amselem J."/>
            <person name="Cantarel B.L."/>
            <person name="Chiu R."/>
            <person name="Coutinho P.M."/>
            <person name="Feau N."/>
            <person name="Field M."/>
            <person name="Frey P."/>
            <person name="Gelhaye E."/>
            <person name="Goldberg J."/>
            <person name="Grabherr M.G."/>
            <person name="Kodira C.D."/>
            <person name="Kohler A."/>
            <person name="Kuees U."/>
            <person name="Lindquist E.A."/>
            <person name="Lucas S.M."/>
            <person name="Mago R."/>
            <person name="Mauceli E."/>
            <person name="Morin E."/>
            <person name="Murat C."/>
            <person name="Pangilinan J.L."/>
            <person name="Park R."/>
            <person name="Pearson M."/>
            <person name="Quesneville H."/>
            <person name="Rouhier N."/>
            <person name="Sakthikumar S."/>
            <person name="Salamov A.A."/>
            <person name="Schmutz J."/>
            <person name="Selles B."/>
            <person name="Shapiro H."/>
            <person name="Tanguay P."/>
            <person name="Tuskan G.A."/>
            <person name="Henrissat B."/>
            <person name="Van de Peer Y."/>
            <person name="Rouze P."/>
            <person name="Ellis J.G."/>
            <person name="Dodds P.N."/>
            <person name="Schein J.E."/>
            <person name="Zhong S."/>
            <person name="Hamelin R.C."/>
            <person name="Grigoriev I.V."/>
            <person name="Szabo L.J."/>
            <person name="Martin F."/>
        </authorList>
    </citation>
    <scope>NUCLEOTIDE SEQUENCE [LARGE SCALE GENOMIC DNA]</scope>
    <source>
        <strain evidence="3">98AG31 / pathotype 3-4-7</strain>
    </source>
</reference>
<protein>
    <submittedName>
        <fullName evidence="2">Secreted protein</fullName>
    </submittedName>
</protein>
<dbReference type="KEGG" id="mlr:MELLADRAFT_123583"/>
<gene>
    <name evidence="2" type="ORF">MELLADRAFT_123583</name>
</gene>